<dbReference type="GO" id="GO:0016491">
    <property type="term" value="F:oxidoreductase activity"/>
    <property type="evidence" value="ECO:0007669"/>
    <property type="project" value="UniProtKB-KW"/>
</dbReference>
<dbReference type="PANTHER" id="PTHR43157">
    <property type="entry name" value="PHOSPHATIDYLINOSITOL-GLYCAN BIOSYNTHESIS CLASS F PROTEIN-RELATED"/>
    <property type="match status" value="1"/>
</dbReference>
<dbReference type="SUPFAM" id="SSF51735">
    <property type="entry name" value="NAD(P)-binding Rossmann-fold domains"/>
    <property type="match status" value="1"/>
</dbReference>
<proteinExistence type="predicted"/>
<dbReference type="EMBL" id="LAZR01004793">
    <property type="protein sequence ID" value="KKN05525.1"/>
    <property type="molecule type" value="Genomic_DNA"/>
</dbReference>
<dbReference type="PANTHER" id="PTHR43157:SF31">
    <property type="entry name" value="PHOSPHATIDYLINOSITOL-GLYCAN BIOSYNTHESIS CLASS F PROTEIN"/>
    <property type="match status" value="1"/>
</dbReference>
<comment type="caution">
    <text evidence="2">The sequence shown here is derived from an EMBL/GenBank/DDBJ whole genome shotgun (WGS) entry which is preliminary data.</text>
</comment>
<dbReference type="Gene3D" id="3.40.50.720">
    <property type="entry name" value="NAD(P)-binding Rossmann-like Domain"/>
    <property type="match status" value="1"/>
</dbReference>
<evidence type="ECO:0000256" key="1">
    <source>
        <dbReference type="ARBA" id="ARBA00023002"/>
    </source>
</evidence>
<name>A0A0F9MDU3_9ZZZZ</name>
<accession>A0A0F9MDU3</accession>
<dbReference type="InterPro" id="IPR036291">
    <property type="entry name" value="NAD(P)-bd_dom_sf"/>
</dbReference>
<evidence type="ECO:0008006" key="3">
    <source>
        <dbReference type="Google" id="ProtNLM"/>
    </source>
</evidence>
<evidence type="ECO:0000313" key="2">
    <source>
        <dbReference type="EMBL" id="KKN05525.1"/>
    </source>
</evidence>
<sequence>MQEKRVLITGSTDGIGKQTAIDLANMGLFVIIHGRNEEKTLDALSEVKEITGSDQLDSVFGDLSSFDQIRDISNQLHNKFDYLYSLINNAGVNFWEKKISKDGFELTLAVNYLAPYMLTLLTLDLLRNGTSSRIVNVTSDIVAKSIDFDNFQDYPYTFKPSDTGKSAYGISKACLNMFTFDLADRLKDEGITVNAVHPGGIDTKMLRKTIEMMKWKFTGSPVTEGSKGLVNAVTSPRLEGKTGLILFQTRVNRSTDITYDIGARKKLTKLTEEFTGVSIEDY</sequence>
<keyword evidence="1" id="KW-0560">Oxidoreductase</keyword>
<dbReference type="InterPro" id="IPR002347">
    <property type="entry name" value="SDR_fam"/>
</dbReference>
<protein>
    <recommendedName>
        <fullName evidence="3">Short-chain dehydrogenase/reductase SDR</fullName>
    </recommendedName>
</protein>
<dbReference type="Pfam" id="PF00106">
    <property type="entry name" value="adh_short"/>
    <property type="match status" value="2"/>
</dbReference>
<dbReference type="PRINTS" id="PR00081">
    <property type="entry name" value="GDHRDH"/>
</dbReference>
<dbReference type="AlphaFoldDB" id="A0A0F9MDU3"/>
<reference evidence="2" key="1">
    <citation type="journal article" date="2015" name="Nature">
        <title>Complex archaea that bridge the gap between prokaryotes and eukaryotes.</title>
        <authorList>
            <person name="Spang A."/>
            <person name="Saw J.H."/>
            <person name="Jorgensen S.L."/>
            <person name="Zaremba-Niedzwiedzka K."/>
            <person name="Martijn J."/>
            <person name="Lind A.E."/>
            <person name="van Eijk R."/>
            <person name="Schleper C."/>
            <person name="Guy L."/>
            <person name="Ettema T.J."/>
        </authorList>
    </citation>
    <scope>NUCLEOTIDE SEQUENCE</scope>
</reference>
<gene>
    <name evidence="2" type="ORF">LCGC14_1086520</name>
</gene>
<organism evidence="2">
    <name type="scientific">marine sediment metagenome</name>
    <dbReference type="NCBI Taxonomy" id="412755"/>
    <lineage>
        <taxon>unclassified sequences</taxon>
        <taxon>metagenomes</taxon>
        <taxon>ecological metagenomes</taxon>
    </lineage>
</organism>